<evidence type="ECO:0000256" key="13">
    <source>
        <dbReference type="PROSITE-ProRule" id="PRU00277"/>
    </source>
</evidence>
<dbReference type="GO" id="GO:0005737">
    <property type="term" value="C:cytoplasm"/>
    <property type="evidence" value="ECO:0007669"/>
    <property type="project" value="UniProtKB-SubCell"/>
</dbReference>
<comment type="domain">
    <text evidence="12">Consists of 3 domains; the N-terminus binds the ribosome, the middle domain has PPIase activity, while the C-terminus has intrinsic chaperone activity on its own.</text>
</comment>
<dbReference type="GO" id="GO:0003755">
    <property type="term" value="F:peptidyl-prolyl cis-trans isomerase activity"/>
    <property type="evidence" value="ECO:0007669"/>
    <property type="project" value="UniProtKB-UniRule"/>
</dbReference>
<dbReference type="NCBIfam" id="TIGR00115">
    <property type="entry name" value="tig"/>
    <property type="match status" value="1"/>
</dbReference>
<evidence type="ECO:0000256" key="8">
    <source>
        <dbReference type="ARBA" id="ARBA00023235"/>
    </source>
</evidence>
<dbReference type="SUPFAM" id="SSF102735">
    <property type="entry name" value="Trigger factor ribosome-binding domain"/>
    <property type="match status" value="1"/>
</dbReference>
<dbReference type="InterPro" id="IPR036611">
    <property type="entry name" value="Trigger_fac_ribosome-bd_sf"/>
</dbReference>
<dbReference type="Pfam" id="PF05698">
    <property type="entry name" value="Trigger_C"/>
    <property type="match status" value="1"/>
</dbReference>
<comment type="function">
    <text evidence="10 12">Involved in protein export. Acts as a chaperone by maintaining the newly synthesized protein in an open conformation. Functions as a peptidyl-prolyl cis-trans isomerase.</text>
</comment>
<keyword evidence="17" id="KW-1185">Reference proteome</keyword>
<dbReference type="GO" id="GO:0043022">
    <property type="term" value="F:ribosome binding"/>
    <property type="evidence" value="ECO:0007669"/>
    <property type="project" value="TreeGrafter"/>
</dbReference>
<dbReference type="PANTHER" id="PTHR30560">
    <property type="entry name" value="TRIGGER FACTOR CHAPERONE AND PEPTIDYL-PROLYL CIS/TRANS ISOMERASE"/>
    <property type="match status" value="1"/>
</dbReference>
<dbReference type="InterPro" id="IPR027304">
    <property type="entry name" value="Trigger_fact/SurA_dom_sf"/>
</dbReference>
<keyword evidence="12" id="KW-0963">Cytoplasm</keyword>
<keyword evidence="6 12" id="KW-0697">Rotamase</keyword>
<dbReference type="FunFam" id="3.10.50.40:FF:000001">
    <property type="entry name" value="Trigger factor"/>
    <property type="match status" value="1"/>
</dbReference>
<evidence type="ECO:0000256" key="9">
    <source>
        <dbReference type="ARBA" id="ARBA00023306"/>
    </source>
</evidence>
<evidence type="ECO:0000256" key="3">
    <source>
        <dbReference type="ARBA" id="ARBA00013194"/>
    </source>
</evidence>
<dbReference type="InterPro" id="IPR008881">
    <property type="entry name" value="Trigger_fac_ribosome-bd_bac"/>
</dbReference>
<dbReference type="EMBL" id="CAACYI010000001">
    <property type="protein sequence ID" value="VFB16083.1"/>
    <property type="molecule type" value="Genomic_DNA"/>
</dbReference>
<dbReference type="PANTHER" id="PTHR30560:SF3">
    <property type="entry name" value="TRIGGER FACTOR-LIKE PROTEIN TIG, CHLOROPLASTIC"/>
    <property type="match status" value="1"/>
</dbReference>
<dbReference type="PIRSF" id="PIRSF003095">
    <property type="entry name" value="Trigger_factor"/>
    <property type="match status" value="1"/>
</dbReference>
<dbReference type="InterPro" id="IPR001179">
    <property type="entry name" value="PPIase_FKBP_dom"/>
</dbReference>
<dbReference type="Gene3D" id="3.30.70.1050">
    <property type="entry name" value="Trigger factor ribosome-binding domain"/>
    <property type="match status" value="1"/>
</dbReference>
<dbReference type="PROSITE" id="PS50059">
    <property type="entry name" value="FKBP_PPIASE"/>
    <property type="match status" value="1"/>
</dbReference>
<dbReference type="EC" id="5.2.1.8" evidence="3 12"/>
<evidence type="ECO:0000256" key="1">
    <source>
        <dbReference type="ARBA" id="ARBA00000971"/>
    </source>
</evidence>
<dbReference type="AlphaFoldDB" id="A0A8H2M6A2"/>
<keyword evidence="5 12" id="KW-0132">Cell division</keyword>
<gene>
    <name evidence="12 16" type="primary">tig</name>
    <name evidence="16" type="ORF">NCTC13150_00599</name>
</gene>
<dbReference type="GO" id="GO:0051301">
    <property type="term" value="P:cell division"/>
    <property type="evidence" value="ECO:0007669"/>
    <property type="project" value="UniProtKB-KW"/>
</dbReference>
<accession>A0A8H2M6A2</accession>
<name>A0A8H2M6A2_9FIRM</name>
<comment type="similarity">
    <text evidence="2 12 14">Belongs to the FKBP-type PPIase family. Tig subfamily.</text>
</comment>
<dbReference type="RefSeq" id="WP_131748574.1">
    <property type="nucleotide sequence ID" value="NZ_CAACYI010000001.1"/>
</dbReference>
<protein>
    <recommendedName>
        <fullName evidence="4 12">Trigger factor</fullName>
        <shortName evidence="12">TF</shortName>
        <ecNumber evidence="3 12">5.2.1.8</ecNumber>
    </recommendedName>
    <alternativeName>
        <fullName evidence="11 12">PPIase</fullName>
    </alternativeName>
</protein>
<dbReference type="HAMAP" id="MF_00303">
    <property type="entry name" value="Trigger_factor_Tig"/>
    <property type="match status" value="1"/>
</dbReference>
<sequence>MDKSYEKEKNTVRFSLSLPAEDVKKAEDAVYKKNRQYFNIPGFRKGKAPKKLIENMYGKDFFVEDAINEVLPKVYEEKIKELDLDVIDQPRVTIDEYNSGQDVEVKIEVEVSPDVEIGDYKKLEIAKVSEEVTEDQINTRLEQERQKNARRVNIDDRKAEDGDIVSIDYVGRVDGEEFEGGSAQDQELELGSGTFIPGFEEQIVGKEIGETFDVNVTFPEKYQAKELEGKDAVFEVTLKAISKEELPEINDDFIMDISEFDTVDDYKNHIKEHLAESNKAYARQKREEELMEELVKITKVDLPQVMVERVIDDRVSSYSQNFQQQGISMDQYLAMLNTNMEDFRDSLKEDAEKVVITRLAMDEIVRQEGFEVTEEEIKEEAQEIADKYFGQDEKQKEEMVKFMLNSNDERLKQDLTYRKAVDFLLEHAKEVEKKEDDKKEADDQE</sequence>
<keyword evidence="8 12" id="KW-0413">Isomerase</keyword>
<feature type="domain" description="PPIase FKBP-type" evidence="15">
    <location>
        <begin position="162"/>
        <end position="250"/>
    </location>
</feature>
<dbReference type="SUPFAM" id="SSF109998">
    <property type="entry name" value="Triger factor/SurA peptide-binding domain-like"/>
    <property type="match status" value="1"/>
</dbReference>
<evidence type="ECO:0000256" key="5">
    <source>
        <dbReference type="ARBA" id="ARBA00022618"/>
    </source>
</evidence>
<comment type="subcellular location">
    <subcellularLocation>
        <location evidence="12">Cytoplasm</location>
    </subcellularLocation>
    <text evidence="12">About half TF is bound to the ribosome near the polypeptide exit tunnel while the other half is free in the cytoplasm.</text>
</comment>
<evidence type="ECO:0000256" key="6">
    <source>
        <dbReference type="ARBA" id="ARBA00023110"/>
    </source>
</evidence>
<evidence type="ECO:0000256" key="4">
    <source>
        <dbReference type="ARBA" id="ARBA00016902"/>
    </source>
</evidence>
<evidence type="ECO:0000256" key="14">
    <source>
        <dbReference type="RuleBase" id="RU003914"/>
    </source>
</evidence>
<dbReference type="SUPFAM" id="SSF54534">
    <property type="entry name" value="FKBP-like"/>
    <property type="match status" value="1"/>
</dbReference>
<keyword evidence="7 12" id="KW-0143">Chaperone</keyword>
<dbReference type="InterPro" id="IPR005215">
    <property type="entry name" value="Trig_fac"/>
</dbReference>
<dbReference type="Gene3D" id="1.10.3120.10">
    <property type="entry name" value="Trigger factor, C-terminal domain"/>
    <property type="match status" value="1"/>
</dbReference>
<evidence type="ECO:0000313" key="16">
    <source>
        <dbReference type="EMBL" id="VFB16083.1"/>
    </source>
</evidence>
<dbReference type="InterPro" id="IPR046357">
    <property type="entry name" value="PPIase_dom_sf"/>
</dbReference>
<dbReference type="Pfam" id="PF00254">
    <property type="entry name" value="FKBP_C"/>
    <property type="match status" value="1"/>
</dbReference>
<evidence type="ECO:0000256" key="2">
    <source>
        <dbReference type="ARBA" id="ARBA00005464"/>
    </source>
</evidence>
<dbReference type="Proteomes" id="UP000377798">
    <property type="component" value="Unassembled WGS sequence"/>
</dbReference>
<dbReference type="Pfam" id="PF05697">
    <property type="entry name" value="Trigger_N"/>
    <property type="match status" value="1"/>
</dbReference>
<dbReference type="InterPro" id="IPR008880">
    <property type="entry name" value="Trigger_fac_C"/>
</dbReference>
<dbReference type="GO" id="GO:0043335">
    <property type="term" value="P:protein unfolding"/>
    <property type="evidence" value="ECO:0007669"/>
    <property type="project" value="TreeGrafter"/>
</dbReference>
<dbReference type="Gene3D" id="3.10.50.40">
    <property type="match status" value="1"/>
</dbReference>
<evidence type="ECO:0000256" key="7">
    <source>
        <dbReference type="ARBA" id="ARBA00023186"/>
    </source>
</evidence>
<evidence type="ECO:0000313" key="17">
    <source>
        <dbReference type="Proteomes" id="UP000377798"/>
    </source>
</evidence>
<evidence type="ECO:0000256" key="11">
    <source>
        <dbReference type="ARBA" id="ARBA00029986"/>
    </source>
</evidence>
<dbReference type="GO" id="GO:0051083">
    <property type="term" value="P:'de novo' cotranslational protein folding"/>
    <property type="evidence" value="ECO:0007669"/>
    <property type="project" value="TreeGrafter"/>
</dbReference>
<evidence type="ECO:0000256" key="10">
    <source>
        <dbReference type="ARBA" id="ARBA00024849"/>
    </source>
</evidence>
<organism evidence="16 17">
    <name type="scientific">Urinicoccus massiliensis</name>
    <dbReference type="NCBI Taxonomy" id="1723382"/>
    <lineage>
        <taxon>Bacteria</taxon>
        <taxon>Bacillati</taxon>
        <taxon>Bacillota</taxon>
        <taxon>Tissierellia</taxon>
        <taxon>Tissierellales</taxon>
        <taxon>Peptoniphilaceae</taxon>
        <taxon>Urinicoccus</taxon>
    </lineage>
</organism>
<comment type="catalytic activity">
    <reaction evidence="1 12 13">
        <text>[protein]-peptidylproline (omega=180) = [protein]-peptidylproline (omega=0)</text>
        <dbReference type="Rhea" id="RHEA:16237"/>
        <dbReference type="Rhea" id="RHEA-COMP:10747"/>
        <dbReference type="Rhea" id="RHEA-COMP:10748"/>
        <dbReference type="ChEBI" id="CHEBI:83833"/>
        <dbReference type="ChEBI" id="CHEBI:83834"/>
        <dbReference type="EC" id="5.2.1.8"/>
    </reaction>
</comment>
<comment type="caution">
    <text evidence="16">The sequence shown here is derived from an EMBL/GenBank/DDBJ whole genome shotgun (WGS) entry which is preliminary data.</text>
</comment>
<evidence type="ECO:0000259" key="15">
    <source>
        <dbReference type="PROSITE" id="PS50059"/>
    </source>
</evidence>
<dbReference type="InterPro" id="IPR037041">
    <property type="entry name" value="Trigger_fac_C_sf"/>
</dbReference>
<keyword evidence="9 12" id="KW-0131">Cell cycle</keyword>
<dbReference type="GO" id="GO:0044183">
    <property type="term" value="F:protein folding chaperone"/>
    <property type="evidence" value="ECO:0007669"/>
    <property type="project" value="TreeGrafter"/>
</dbReference>
<dbReference type="GO" id="GO:0015031">
    <property type="term" value="P:protein transport"/>
    <property type="evidence" value="ECO:0007669"/>
    <property type="project" value="UniProtKB-UniRule"/>
</dbReference>
<proteinExistence type="inferred from homology"/>
<reference evidence="16 17" key="1">
    <citation type="submission" date="2019-02" db="EMBL/GenBank/DDBJ databases">
        <authorList>
            <consortium name="Pathogen Informatics"/>
        </authorList>
    </citation>
    <scope>NUCLEOTIDE SEQUENCE [LARGE SCALE GENOMIC DNA]</scope>
    <source>
        <strain evidence="16 17">3012STDY7089603</strain>
    </source>
</reference>
<evidence type="ECO:0000256" key="12">
    <source>
        <dbReference type="HAMAP-Rule" id="MF_00303"/>
    </source>
</evidence>